<dbReference type="InterPro" id="IPR040026">
    <property type="entry name" value="FliD"/>
</dbReference>
<sequence>MVDALGGSVRVDSNGRTTVTGAGSDIDFGATVEKIVEAKRRPAVRLENRIAENQVKVDAMTDLQNRLSTLQQAADQLRGKPTFDNSGNVFEAKEGFLTATRNDSLQASTATSIMTANVENAAQPGSYDLEVLRTAQGQQVAGGSVASASTALDSVDNLGGSFTGGTFTVNGRKVAVAATDSLLDVRDKINAANSGNNATGVNAQVVSISDSEAILTLTAETPGETIGLEETGGSPLRDLGIIVDDGSGTGDFKNELRQAESSIFRINGLSDGSVSESDAFNVDPKADNLQAIDGFGLTGDQTLSFKVDNGVEPRTITRTYDTAGTSLQDIAADVNDNVFGVSARVVTESDGTSRLEFNAEKTGAEQRSQSLTLAPGDALSNLSEVEAAEAFDLEITNYGAGGTAPQSKTLSFTGANSLQEIANVITADTDLKMSAKVTGNGTESRLEIASNDGGKVSVIDASGDLTPTLGLSPDNDVPSLAVSDALATELGIGVADAVSRKTNTVDDLLGGSTINLYKAERGTDIQFDIERDQDAVNTAIQDFVTAYNEVKQFINAQRLETPLEGQDPDAENSVVGALRGEAILRQVEQRLSGFLANGARNSTGEFSVLAQAGIQFVDNEKINDATLEDTLQIDPQKLNDRLLNDFDDLSKLFQFGFSSDNSNLQMTGYTGATSAVDANLEITATDGVVDAVSVNGTNVDIEQNGSRFTIKDGPLTGLSLLFSGTGTGAVTETVSISTSDGIGSAAFFDADKLSNNRPRDGIIQSEIDRVIGRNDRTGLNDRLQDQVDRIDRSLEREREALTRQFIAMEQALLELESARDRLSQFAASLSNGD</sequence>
<dbReference type="PANTHER" id="PTHR30288">
    <property type="entry name" value="FLAGELLAR CAP/ASSEMBLY PROTEIN FLID"/>
    <property type="match status" value="1"/>
</dbReference>
<feature type="domain" description="Flagellar hook-associated protein 2 C-terminal" evidence="7">
    <location>
        <begin position="497"/>
        <end position="814"/>
    </location>
</feature>
<feature type="domain" description="Flagellar hook-associated protein 2 N-terminal" evidence="6">
    <location>
        <begin position="24"/>
        <end position="138"/>
    </location>
</feature>
<dbReference type="InterPro" id="IPR003481">
    <property type="entry name" value="FliD_N"/>
</dbReference>
<comment type="caution">
    <text evidence="8">The sequence shown here is derived from an EMBL/GenBank/DDBJ whole genome shotgun (WGS) entry which is preliminary data.</text>
</comment>
<reference evidence="8 9" key="1">
    <citation type="journal article" date="2020" name="Microorganisms">
        <title>Osmotic Adaptation and Compatible Solute Biosynthesis of Phototrophic Bacteria as Revealed from Genome Analyses.</title>
        <authorList>
            <person name="Imhoff J.F."/>
            <person name="Rahn T."/>
            <person name="Kunzel S."/>
            <person name="Keller A."/>
            <person name="Neulinger S.C."/>
        </authorList>
    </citation>
    <scope>NUCLEOTIDE SEQUENCE [LARGE SCALE GENOMIC DNA]</scope>
    <source>
        <strain evidence="8 9">DSM 9895</strain>
    </source>
</reference>
<evidence type="ECO:0000313" key="9">
    <source>
        <dbReference type="Proteomes" id="UP001296873"/>
    </source>
</evidence>
<evidence type="ECO:0000256" key="5">
    <source>
        <dbReference type="RuleBase" id="RU362066"/>
    </source>
</evidence>
<accession>A0ABS1DLV8</accession>
<evidence type="ECO:0000256" key="2">
    <source>
        <dbReference type="ARBA" id="ARBA00011255"/>
    </source>
</evidence>
<dbReference type="RefSeq" id="WP_200344484.1">
    <property type="nucleotide sequence ID" value="NZ_NRRL01000207.1"/>
</dbReference>
<comment type="function">
    <text evidence="5">Required for morphogenesis and for the elongation of the flagellar filament by facilitating polymerization of the flagellin monomers at the tip of growing filament. Forms a capping structure, which prevents flagellin subunits (transported through the central channel of the flagellum) from leaking out without polymerization at the distal end.</text>
</comment>
<keyword evidence="9" id="KW-1185">Reference proteome</keyword>
<dbReference type="Pfam" id="PF02465">
    <property type="entry name" value="FliD_N"/>
    <property type="match status" value="1"/>
</dbReference>
<evidence type="ECO:0000256" key="1">
    <source>
        <dbReference type="ARBA" id="ARBA00009764"/>
    </source>
</evidence>
<dbReference type="PANTHER" id="PTHR30288:SF0">
    <property type="entry name" value="FLAGELLAR HOOK-ASSOCIATED PROTEIN 2"/>
    <property type="match status" value="1"/>
</dbReference>
<keyword evidence="5" id="KW-0964">Secreted</keyword>
<comment type="subcellular location">
    <subcellularLocation>
        <location evidence="5">Secreted</location>
    </subcellularLocation>
    <subcellularLocation>
        <location evidence="5">Bacterial flagellum</location>
    </subcellularLocation>
</comment>
<comment type="subunit">
    <text evidence="2 5">Homopentamer.</text>
</comment>
<proteinExistence type="inferred from homology"/>
<evidence type="ECO:0000259" key="7">
    <source>
        <dbReference type="Pfam" id="PF07195"/>
    </source>
</evidence>
<keyword evidence="4 5" id="KW-0975">Bacterial flagellum</keyword>
<gene>
    <name evidence="8" type="ORF">CKO28_26330</name>
</gene>
<feature type="coiled-coil region" evidence="5">
    <location>
        <begin position="780"/>
        <end position="828"/>
    </location>
</feature>
<dbReference type="InterPro" id="IPR010809">
    <property type="entry name" value="FliD_C"/>
</dbReference>
<dbReference type="Pfam" id="PF07195">
    <property type="entry name" value="FliD_C"/>
    <property type="match status" value="1"/>
</dbReference>
<comment type="similarity">
    <text evidence="1 5">Belongs to the FliD family.</text>
</comment>
<keyword evidence="3 5" id="KW-0175">Coiled coil</keyword>
<evidence type="ECO:0000313" key="8">
    <source>
        <dbReference type="EMBL" id="MBK1671520.1"/>
    </source>
</evidence>
<evidence type="ECO:0000256" key="4">
    <source>
        <dbReference type="ARBA" id="ARBA00023143"/>
    </source>
</evidence>
<evidence type="ECO:0000259" key="6">
    <source>
        <dbReference type="Pfam" id="PF02465"/>
    </source>
</evidence>
<organism evidence="8 9">
    <name type="scientific">Rhodovibrio sodomensis</name>
    <dbReference type="NCBI Taxonomy" id="1088"/>
    <lineage>
        <taxon>Bacteria</taxon>
        <taxon>Pseudomonadati</taxon>
        <taxon>Pseudomonadota</taxon>
        <taxon>Alphaproteobacteria</taxon>
        <taxon>Rhodospirillales</taxon>
        <taxon>Rhodovibrionaceae</taxon>
        <taxon>Rhodovibrio</taxon>
    </lineage>
</organism>
<evidence type="ECO:0000256" key="3">
    <source>
        <dbReference type="ARBA" id="ARBA00023054"/>
    </source>
</evidence>
<dbReference type="Proteomes" id="UP001296873">
    <property type="component" value="Unassembled WGS sequence"/>
</dbReference>
<name>A0ABS1DLV8_9PROT</name>
<dbReference type="EMBL" id="NRRL01000207">
    <property type="protein sequence ID" value="MBK1671520.1"/>
    <property type="molecule type" value="Genomic_DNA"/>
</dbReference>
<protein>
    <recommendedName>
        <fullName evidence="5">Flagellar hook-associated protein 2</fullName>
        <shortName evidence="5">HAP2</shortName>
    </recommendedName>
    <alternativeName>
        <fullName evidence="5">Flagellar cap protein</fullName>
    </alternativeName>
</protein>